<name>A0AAW2DLU9_9ROSI</name>
<evidence type="ECO:0000259" key="1">
    <source>
        <dbReference type="Pfam" id="PF13966"/>
    </source>
</evidence>
<reference evidence="2 3" key="1">
    <citation type="submission" date="2024-01" db="EMBL/GenBank/DDBJ databases">
        <title>A telomere-to-telomere, gap-free genome of sweet tea (Lithocarpus litseifolius).</title>
        <authorList>
            <person name="Zhou J."/>
        </authorList>
    </citation>
    <scope>NUCLEOTIDE SEQUENCE [LARGE SCALE GENOMIC DNA]</scope>
    <source>
        <strain evidence="2">Zhou-2022a</strain>
        <tissue evidence="2">Leaf</tissue>
    </source>
</reference>
<dbReference type="InterPro" id="IPR026960">
    <property type="entry name" value="RVT-Znf"/>
</dbReference>
<protein>
    <recommendedName>
        <fullName evidence="1">Reverse transcriptase zinc-binding domain-containing protein</fullName>
    </recommendedName>
</protein>
<organism evidence="2 3">
    <name type="scientific">Lithocarpus litseifolius</name>
    <dbReference type="NCBI Taxonomy" id="425828"/>
    <lineage>
        <taxon>Eukaryota</taxon>
        <taxon>Viridiplantae</taxon>
        <taxon>Streptophyta</taxon>
        <taxon>Embryophyta</taxon>
        <taxon>Tracheophyta</taxon>
        <taxon>Spermatophyta</taxon>
        <taxon>Magnoliopsida</taxon>
        <taxon>eudicotyledons</taxon>
        <taxon>Gunneridae</taxon>
        <taxon>Pentapetalae</taxon>
        <taxon>rosids</taxon>
        <taxon>fabids</taxon>
        <taxon>Fagales</taxon>
        <taxon>Fagaceae</taxon>
        <taxon>Lithocarpus</taxon>
    </lineage>
</organism>
<gene>
    <name evidence="2" type="ORF">SO802_005771</name>
</gene>
<dbReference type="PANTHER" id="PTHR36617:SF15">
    <property type="entry name" value="REVERSE TRANSCRIPTASE ZINC-BINDING DOMAIN-CONTAINING PROTEIN"/>
    <property type="match status" value="1"/>
</dbReference>
<feature type="domain" description="Reverse transcriptase zinc-binding" evidence="1">
    <location>
        <begin position="111"/>
        <end position="195"/>
    </location>
</feature>
<accession>A0AAW2DLU9</accession>
<dbReference type="EMBL" id="JAZDWU010000002">
    <property type="protein sequence ID" value="KAL0010663.1"/>
    <property type="molecule type" value="Genomic_DNA"/>
</dbReference>
<comment type="caution">
    <text evidence="2">The sequence shown here is derived from an EMBL/GenBank/DDBJ whole genome shotgun (WGS) entry which is preliminary data.</text>
</comment>
<dbReference type="PANTHER" id="PTHR36617">
    <property type="entry name" value="PROTEIN, PUTATIVE-RELATED"/>
    <property type="match status" value="1"/>
</dbReference>
<dbReference type="AlphaFoldDB" id="A0AAW2DLU9"/>
<sequence>MGWEVFHKNVQYKVGVGDKVKFWKDRWCGDLPLKLAFVLYKFAANKEAFVKSCFICQGVGDRRIWDVCFNRGPNDWEADVVDEFLSLLASNLPLGTDRDSLKWKLTKNGDFTIRSYYHKLYGSSSVVFPCKGIWKVKASRHVSFFVWTAVWDRILTGDNMRLRGFDFVDRCIMCRGCGETVDHLLLHSGKALRLWCFVFSIFGISWVPSCKVSDFLFS</sequence>
<proteinExistence type="predicted"/>
<keyword evidence="3" id="KW-1185">Reference proteome</keyword>
<dbReference type="Pfam" id="PF13966">
    <property type="entry name" value="zf-RVT"/>
    <property type="match status" value="1"/>
</dbReference>
<dbReference type="Proteomes" id="UP001459277">
    <property type="component" value="Unassembled WGS sequence"/>
</dbReference>
<evidence type="ECO:0000313" key="2">
    <source>
        <dbReference type="EMBL" id="KAL0010663.1"/>
    </source>
</evidence>
<evidence type="ECO:0000313" key="3">
    <source>
        <dbReference type="Proteomes" id="UP001459277"/>
    </source>
</evidence>